<organism evidence="2 3">
    <name type="scientific">Cohnella ginsengisoli</name>
    <dbReference type="NCBI Taxonomy" id="425004"/>
    <lineage>
        <taxon>Bacteria</taxon>
        <taxon>Bacillati</taxon>
        <taxon>Bacillota</taxon>
        <taxon>Bacilli</taxon>
        <taxon>Bacillales</taxon>
        <taxon>Paenibacillaceae</taxon>
        <taxon>Cohnella</taxon>
    </lineage>
</organism>
<protein>
    <submittedName>
        <fullName evidence="2">Uncharacterized protein</fullName>
    </submittedName>
</protein>
<dbReference type="AlphaFoldDB" id="A0A9X4KGV3"/>
<proteinExistence type="predicted"/>
<reference evidence="2 3" key="1">
    <citation type="submission" date="2022-10" db="EMBL/GenBank/DDBJ databases">
        <title>Comparative genomic analysis of Cohnella hashimotonis sp. nov., isolated from the International Space Station.</title>
        <authorList>
            <person name="Simpson A."/>
            <person name="Venkateswaran K."/>
        </authorList>
    </citation>
    <scope>NUCLEOTIDE SEQUENCE [LARGE SCALE GENOMIC DNA]</scope>
    <source>
        <strain evidence="2 3">DSM 18997</strain>
    </source>
</reference>
<gene>
    <name evidence="2" type="ORF">OMP38_14605</name>
</gene>
<evidence type="ECO:0000313" key="3">
    <source>
        <dbReference type="Proteomes" id="UP001153387"/>
    </source>
</evidence>
<name>A0A9X4KGV3_9BACL</name>
<comment type="caution">
    <text evidence="2">The sequence shown here is derived from an EMBL/GenBank/DDBJ whole genome shotgun (WGS) entry which is preliminary data.</text>
</comment>
<dbReference type="EMBL" id="JAPDHZ010000003">
    <property type="protein sequence ID" value="MDG0791948.1"/>
    <property type="molecule type" value="Genomic_DNA"/>
</dbReference>
<feature type="region of interest" description="Disordered" evidence="1">
    <location>
        <begin position="119"/>
        <end position="164"/>
    </location>
</feature>
<evidence type="ECO:0000256" key="1">
    <source>
        <dbReference type="SAM" id="MobiDB-lite"/>
    </source>
</evidence>
<dbReference type="RefSeq" id="WP_277565787.1">
    <property type="nucleotide sequence ID" value="NZ_JAPDHZ010000003.1"/>
</dbReference>
<evidence type="ECO:0000313" key="2">
    <source>
        <dbReference type="EMBL" id="MDG0791948.1"/>
    </source>
</evidence>
<sequence>MTDTVNKQKLLYDLDTQFVNTPYGAVSAKIKEIYNAVNSGKYDEPTPSTPVQGYREAQRYREALETIRAEFDAWNNPGAAINVVRAFIDQALSQTDIQPSGWYCARCKETVPPEAVTYDERHDERSGGCGMPVNPGVNSTEDQPGPSISSTRLMLSSTEEEETE</sequence>
<feature type="compositionally biased region" description="Polar residues" evidence="1">
    <location>
        <begin position="136"/>
        <end position="155"/>
    </location>
</feature>
<dbReference type="Proteomes" id="UP001153387">
    <property type="component" value="Unassembled WGS sequence"/>
</dbReference>
<accession>A0A9X4KGV3</accession>
<keyword evidence="3" id="KW-1185">Reference proteome</keyword>